<keyword evidence="9 20" id="KW-1133">Transmembrane helix</keyword>
<comment type="catalytic activity">
    <reaction evidence="19">
        <text>7-dehydrodesmosterol + NADPH + H(+) = desmosterol + NADP(+)</text>
        <dbReference type="Rhea" id="RHEA:46740"/>
        <dbReference type="ChEBI" id="CHEBI:15378"/>
        <dbReference type="ChEBI" id="CHEBI:17737"/>
        <dbReference type="ChEBI" id="CHEBI:27910"/>
        <dbReference type="ChEBI" id="CHEBI:57783"/>
        <dbReference type="ChEBI" id="CHEBI:58349"/>
    </reaction>
    <physiologicalReaction direction="left-to-right" evidence="19">
        <dbReference type="Rhea" id="RHEA:46741"/>
    </physiologicalReaction>
</comment>
<dbReference type="GO" id="GO:0006695">
    <property type="term" value="P:cholesterol biosynthetic process"/>
    <property type="evidence" value="ECO:0007669"/>
    <property type="project" value="UniProtKB-KW"/>
</dbReference>
<evidence type="ECO:0000256" key="14">
    <source>
        <dbReference type="ARBA" id="ARBA00023166"/>
    </source>
</evidence>
<keyword evidence="14" id="KW-1207">Sterol metabolism</keyword>
<feature type="transmembrane region" description="Helical" evidence="20">
    <location>
        <begin position="401"/>
        <end position="420"/>
    </location>
</feature>
<feature type="transmembrane region" description="Helical" evidence="20">
    <location>
        <begin position="306"/>
        <end position="325"/>
    </location>
</feature>
<reference evidence="21" key="1">
    <citation type="submission" date="2020-11" db="EMBL/GenBank/DDBJ databases">
        <authorList>
            <person name="Tran Van P."/>
        </authorList>
    </citation>
    <scope>NUCLEOTIDE SEQUENCE</scope>
</reference>
<name>A0A7R8X0P8_9CRUS</name>
<evidence type="ECO:0000256" key="10">
    <source>
        <dbReference type="ARBA" id="ARBA00023002"/>
    </source>
</evidence>
<comment type="similarity">
    <text evidence="2">Belongs to the ERG4/ERG24 family.</text>
</comment>
<evidence type="ECO:0000256" key="19">
    <source>
        <dbReference type="ARBA" id="ARBA00047826"/>
    </source>
</evidence>
<keyword evidence="11" id="KW-0756">Sterol biosynthesis</keyword>
<evidence type="ECO:0000256" key="8">
    <source>
        <dbReference type="ARBA" id="ARBA00022955"/>
    </source>
</evidence>
<dbReference type="EMBL" id="CAJPEV010000148">
    <property type="protein sequence ID" value="CAG0881401.1"/>
    <property type="molecule type" value="Genomic_DNA"/>
</dbReference>
<dbReference type="InterPro" id="IPR001171">
    <property type="entry name" value="ERG24_DHCR-like"/>
</dbReference>
<proteinExistence type="inferred from homology"/>
<dbReference type="Proteomes" id="UP000677054">
    <property type="component" value="Unassembled WGS sequence"/>
</dbReference>
<dbReference type="Pfam" id="PF01222">
    <property type="entry name" value="ERG4_ERG24"/>
    <property type="match status" value="1"/>
</dbReference>
<evidence type="ECO:0000256" key="18">
    <source>
        <dbReference type="ARBA" id="ARBA00047795"/>
    </source>
</evidence>
<dbReference type="AlphaFoldDB" id="A0A7R8X0P8"/>
<gene>
    <name evidence="21" type="ORF">DSTB1V02_LOCUS1551</name>
</gene>
<evidence type="ECO:0000256" key="15">
    <source>
        <dbReference type="ARBA" id="ARBA00023221"/>
    </source>
</evidence>
<evidence type="ECO:0000256" key="9">
    <source>
        <dbReference type="ARBA" id="ARBA00022989"/>
    </source>
</evidence>
<evidence type="ECO:0000256" key="6">
    <source>
        <dbReference type="ARBA" id="ARBA00022778"/>
    </source>
</evidence>
<keyword evidence="10" id="KW-0560">Oxidoreductase</keyword>
<evidence type="ECO:0000256" key="3">
    <source>
        <dbReference type="ARBA" id="ARBA00022516"/>
    </source>
</evidence>
<evidence type="ECO:0000256" key="12">
    <source>
        <dbReference type="ARBA" id="ARBA00023098"/>
    </source>
</evidence>
<evidence type="ECO:0000256" key="7">
    <source>
        <dbReference type="ARBA" id="ARBA00022857"/>
    </source>
</evidence>
<dbReference type="EC" id="1.3.1.21" evidence="16"/>
<feature type="transmembrane region" description="Helical" evidence="20">
    <location>
        <begin position="137"/>
        <end position="157"/>
    </location>
</feature>
<evidence type="ECO:0000256" key="20">
    <source>
        <dbReference type="SAM" id="Phobius"/>
    </source>
</evidence>
<dbReference type="PANTHER" id="PTHR21257:SF38">
    <property type="entry name" value="7-DEHYDROCHOLESTEROL REDUCTASE"/>
    <property type="match status" value="1"/>
</dbReference>
<dbReference type="Gene3D" id="1.20.120.1630">
    <property type="match status" value="1"/>
</dbReference>
<dbReference type="EMBL" id="LR899665">
    <property type="protein sequence ID" value="CAD7241563.1"/>
    <property type="molecule type" value="Genomic_DNA"/>
</dbReference>
<comment type="catalytic activity">
    <reaction evidence="18">
        <text>cholesterol + NADP(+) = 7-dehydrocholesterol + NADPH + H(+)</text>
        <dbReference type="Rhea" id="RHEA:23984"/>
        <dbReference type="ChEBI" id="CHEBI:15378"/>
        <dbReference type="ChEBI" id="CHEBI:16113"/>
        <dbReference type="ChEBI" id="CHEBI:17759"/>
        <dbReference type="ChEBI" id="CHEBI:57783"/>
        <dbReference type="ChEBI" id="CHEBI:58349"/>
        <dbReference type="EC" id="1.3.1.21"/>
    </reaction>
    <physiologicalReaction direction="right-to-left" evidence="18">
        <dbReference type="Rhea" id="RHEA:23986"/>
    </physiologicalReaction>
</comment>
<feature type="transmembrane region" description="Helical" evidence="20">
    <location>
        <begin position="331"/>
        <end position="351"/>
    </location>
</feature>
<keyword evidence="3" id="KW-0444">Lipid biosynthesis</keyword>
<sequence length="540" mass="62464">MCSSEVDCAIEEFSGKRAKDLVRLVEKSSSSKFKDMEKERMCMKTSGLHPSNPVKAQQEKQSCEGRFQGRKLLCAVRKARPLPPSRGLAKNFKVNFNTSDEGAFGRPSPFHVLSTYSNLKMTVLPAPEKGLHYIFRYYAVPVLMMGGNIIITFYCLWYGKGPDRGPFDPCVMMGNAFAWKFVGILFIWCFLWMYIGGKVYGPVTDYGQIPEYTGGGFRFYFITTASYILLHIPYPKLSWWFYENFAQIVAASHWCGLTIAVLLFIKGKVARDYDEKIAPYPLIHEFYRGIELHPHIFGFDAKQYTVARVGMTYWSIVPLSCYFVSLDKWGYNAGFTVNFILQTIYTVKFYFWEWEYMTQTLDNTLDRAGYYLCGASPISIPGLCLFSTFFMVAHPPLVSNFTAWLLFVMGIVFIILEYQVDHQKTEFRRTDGKCLVWGKPPKYIEAEYETSEGKKKSKLLISGYWGKVRHINYTFDITIGLCTNMVGYHYGIWPFLYNIIMGSLHIHRLTRDEYKCMMKYGHAYEKYCRIVPYRLIPGVV</sequence>
<keyword evidence="5 20" id="KW-0812">Transmembrane</keyword>
<dbReference type="GO" id="GO:0047598">
    <property type="term" value="F:7-dehydrocholesterol reductase activity"/>
    <property type="evidence" value="ECO:0007669"/>
    <property type="project" value="UniProtKB-EC"/>
</dbReference>
<dbReference type="GO" id="GO:0005789">
    <property type="term" value="C:endoplasmic reticulum membrane"/>
    <property type="evidence" value="ECO:0007669"/>
    <property type="project" value="TreeGrafter"/>
</dbReference>
<keyword evidence="6" id="KW-0152">Cholesterol biosynthesis</keyword>
<keyword evidence="13 20" id="KW-0472">Membrane</keyword>
<evidence type="ECO:0000256" key="2">
    <source>
        <dbReference type="ARBA" id="ARBA00005402"/>
    </source>
</evidence>
<evidence type="ECO:0000256" key="17">
    <source>
        <dbReference type="ARBA" id="ARBA00042688"/>
    </source>
</evidence>
<accession>A0A7R8X0P8</accession>
<dbReference type="PANTHER" id="PTHR21257">
    <property type="entry name" value="DELTA(14)-STEROL REDUCTASE"/>
    <property type="match status" value="1"/>
</dbReference>
<protein>
    <recommendedName>
        <fullName evidence="16">7-dehydrocholesterol reductase</fullName>
        <ecNumber evidence="16">1.3.1.21</ecNumber>
    </recommendedName>
    <alternativeName>
        <fullName evidence="17">Sterol Delta(7)-reductase</fullName>
    </alternativeName>
</protein>
<organism evidence="21">
    <name type="scientific">Darwinula stevensoni</name>
    <dbReference type="NCBI Taxonomy" id="69355"/>
    <lineage>
        <taxon>Eukaryota</taxon>
        <taxon>Metazoa</taxon>
        <taxon>Ecdysozoa</taxon>
        <taxon>Arthropoda</taxon>
        <taxon>Crustacea</taxon>
        <taxon>Oligostraca</taxon>
        <taxon>Ostracoda</taxon>
        <taxon>Podocopa</taxon>
        <taxon>Podocopida</taxon>
        <taxon>Darwinulocopina</taxon>
        <taxon>Darwinuloidea</taxon>
        <taxon>Darwinulidae</taxon>
        <taxon>Darwinula</taxon>
    </lineage>
</organism>
<keyword evidence="7" id="KW-0521">NADP</keyword>
<evidence type="ECO:0000313" key="21">
    <source>
        <dbReference type="EMBL" id="CAD7241563.1"/>
    </source>
</evidence>
<feature type="transmembrane region" description="Helical" evidence="20">
    <location>
        <begin position="371"/>
        <end position="395"/>
    </location>
</feature>
<evidence type="ECO:0000256" key="1">
    <source>
        <dbReference type="ARBA" id="ARBA00004141"/>
    </source>
</evidence>
<keyword evidence="15" id="KW-0753">Steroid metabolism</keyword>
<keyword evidence="22" id="KW-1185">Reference proteome</keyword>
<feature type="transmembrane region" description="Helical" evidence="20">
    <location>
        <begin position="246"/>
        <end position="265"/>
    </location>
</feature>
<evidence type="ECO:0000256" key="11">
    <source>
        <dbReference type="ARBA" id="ARBA00023011"/>
    </source>
</evidence>
<evidence type="ECO:0000256" key="5">
    <source>
        <dbReference type="ARBA" id="ARBA00022692"/>
    </source>
</evidence>
<evidence type="ECO:0000256" key="4">
    <source>
        <dbReference type="ARBA" id="ARBA00022548"/>
    </source>
</evidence>
<evidence type="ECO:0000256" key="16">
    <source>
        <dbReference type="ARBA" id="ARBA00038851"/>
    </source>
</evidence>
<comment type="subcellular location">
    <subcellularLocation>
        <location evidence="1">Membrane</location>
        <topology evidence="1">Multi-pass membrane protein</topology>
    </subcellularLocation>
</comment>
<keyword evidence="12" id="KW-0443">Lipid metabolism</keyword>
<feature type="transmembrane region" description="Helical" evidence="20">
    <location>
        <begin position="217"/>
        <end position="234"/>
    </location>
</feature>
<dbReference type="OrthoDB" id="5326588at2759"/>
<keyword evidence="4" id="KW-0153">Cholesterol metabolism</keyword>
<keyword evidence="8" id="KW-0752">Steroid biosynthesis</keyword>
<feature type="transmembrane region" description="Helical" evidence="20">
    <location>
        <begin position="177"/>
        <end position="196"/>
    </location>
</feature>
<dbReference type="GO" id="GO:0016132">
    <property type="term" value="P:brassinosteroid biosynthetic process"/>
    <property type="evidence" value="ECO:0007669"/>
    <property type="project" value="TreeGrafter"/>
</dbReference>
<evidence type="ECO:0000313" key="22">
    <source>
        <dbReference type="Proteomes" id="UP000677054"/>
    </source>
</evidence>
<evidence type="ECO:0000256" key="13">
    <source>
        <dbReference type="ARBA" id="ARBA00023136"/>
    </source>
</evidence>